<dbReference type="PROSITE" id="PS50846">
    <property type="entry name" value="HMA_2"/>
    <property type="match status" value="1"/>
</dbReference>
<dbReference type="SUPFAM" id="SSF55008">
    <property type="entry name" value="HMA, heavy metal-associated domain"/>
    <property type="match status" value="1"/>
</dbReference>
<reference evidence="3 4" key="1">
    <citation type="journal article" date="2022" name="Res Sq">
        <title>Evolution of multicellular longitudinally dividing oral cavity symbionts (Neisseriaceae).</title>
        <authorList>
            <person name="Nyongesa S."/>
            <person name="Weber P."/>
            <person name="Bernet E."/>
            <person name="Pullido F."/>
            <person name="Nieckarz M."/>
            <person name="Delaby M."/>
            <person name="Nieves C."/>
            <person name="Viehboeck T."/>
            <person name="Krause N."/>
            <person name="Rivera-Millot A."/>
            <person name="Nakamura A."/>
            <person name="Vischer N."/>
            <person name="VanNieuwenhze M."/>
            <person name="Brun Y."/>
            <person name="Cava F."/>
            <person name="Bulgheresi S."/>
            <person name="Veyrier F."/>
        </authorList>
    </citation>
    <scope>NUCLEOTIDE SEQUENCE [LARGE SCALE GENOMIC DNA]</scope>
    <source>
        <strain evidence="3 4">SN4</strain>
    </source>
</reference>
<name>A0ABY4E198_9NEIS</name>
<evidence type="ECO:0000256" key="1">
    <source>
        <dbReference type="ARBA" id="ARBA00022723"/>
    </source>
</evidence>
<proteinExistence type="predicted"/>
<evidence type="ECO:0000313" key="3">
    <source>
        <dbReference type="EMBL" id="UOO89029.1"/>
    </source>
</evidence>
<feature type="domain" description="HMA" evidence="2">
    <location>
        <begin position="1"/>
        <end position="63"/>
    </location>
</feature>
<dbReference type="PROSITE" id="PS01047">
    <property type="entry name" value="HMA_1"/>
    <property type="match status" value="1"/>
</dbReference>
<dbReference type="Pfam" id="PF00403">
    <property type="entry name" value="HMA"/>
    <property type="match status" value="1"/>
</dbReference>
<dbReference type="InterPro" id="IPR017969">
    <property type="entry name" value="Heavy-metal-associated_CS"/>
</dbReference>
<evidence type="ECO:0000259" key="2">
    <source>
        <dbReference type="PROSITE" id="PS50846"/>
    </source>
</evidence>
<gene>
    <name evidence="3" type="ORF">LVJ82_16525</name>
</gene>
<dbReference type="CDD" id="cd00371">
    <property type="entry name" value="HMA"/>
    <property type="match status" value="1"/>
</dbReference>
<keyword evidence="4" id="KW-1185">Reference proteome</keyword>
<keyword evidence="1" id="KW-0479">Metal-binding</keyword>
<dbReference type="Proteomes" id="UP000832011">
    <property type="component" value="Chromosome"/>
</dbReference>
<dbReference type="Gene3D" id="3.30.70.100">
    <property type="match status" value="1"/>
</dbReference>
<dbReference type="InterPro" id="IPR036163">
    <property type="entry name" value="HMA_dom_sf"/>
</dbReference>
<accession>A0ABY4E198</accession>
<protein>
    <submittedName>
        <fullName evidence="3">Heavy-metal-associated domain-containing protein</fullName>
    </submittedName>
</protein>
<organism evidence="3 4">
    <name type="scientific">Vitreoscilla massiliensis</name>
    <dbReference type="NCBI Taxonomy" id="1689272"/>
    <lineage>
        <taxon>Bacteria</taxon>
        <taxon>Pseudomonadati</taxon>
        <taxon>Pseudomonadota</taxon>
        <taxon>Betaproteobacteria</taxon>
        <taxon>Neisseriales</taxon>
        <taxon>Neisseriaceae</taxon>
        <taxon>Vitreoscilla</taxon>
    </lineage>
</organism>
<dbReference type="EMBL" id="CP091511">
    <property type="protein sequence ID" value="UOO89029.1"/>
    <property type="molecule type" value="Genomic_DNA"/>
</dbReference>
<sequence length="66" mass="6898">MMKFNIPNMTCGGCARGVTRAIQKVDANAKVEVDLESKWVSVDSSAAAADITAALSAADFPPQQQA</sequence>
<dbReference type="RefSeq" id="WP_234333088.1">
    <property type="nucleotide sequence ID" value="NZ_CABKVG010000010.1"/>
</dbReference>
<dbReference type="InterPro" id="IPR006121">
    <property type="entry name" value="HMA_dom"/>
</dbReference>
<evidence type="ECO:0000313" key="4">
    <source>
        <dbReference type="Proteomes" id="UP000832011"/>
    </source>
</evidence>